<evidence type="ECO:0000313" key="1">
    <source>
        <dbReference type="EMBL" id="VHO00366.1"/>
    </source>
</evidence>
<gene>
    <name evidence="1" type="ORF">BAL341_132</name>
</gene>
<dbReference type="AlphaFoldDB" id="A0A486XH97"/>
<name>A0A486XH97_9GAMM</name>
<reference evidence="1" key="1">
    <citation type="submission" date="2019-04" db="EMBL/GenBank/DDBJ databases">
        <authorList>
            <person name="Brambilla D."/>
        </authorList>
    </citation>
    <scope>NUCLEOTIDE SEQUENCE</scope>
    <source>
        <strain evidence="1">BAL1</strain>
    </source>
</reference>
<proteinExistence type="predicted"/>
<organism evidence="1">
    <name type="scientific">Rheinheimera sp. BAL341</name>
    <dbReference type="NCBI Taxonomy" id="1708203"/>
    <lineage>
        <taxon>Bacteria</taxon>
        <taxon>Pseudomonadati</taxon>
        <taxon>Pseudomonadota</taxon>
        <taxon>Gammaproteobacteria</taxon>
        <taxon>Chromatiales</taxon>
        <taxon>Chromatiaceae</taxon>
        <taxon>Rheinheimera</taxon>
    </lineage>
</organism>
<dbReference type="EMBL" id="CAAJGR010000040">
    <property type="protein sequence ID" value="VHO00366.1"/>
    <property type="molecule type" value="Genomic_DNA"/>
</dbReference>
<sequence>MVKQIINNLSLFIDEQKLYYCNNFQPISKVEWANNIWPGGLQATGWLNSTTKAISLNFQSTRRMVGFQNLNLEDEYVEFCKAMLVCSYRIKNGCSPQALQAELLTLKRWYVMLVQETLHSKPYLLTTDIIQKAMLILTSNSSSTNLPDLCGNSVRLQEIINRRVLTLIPLSYVNPHSYTNKHNSNDKLLKIKKIKADEVIDDKSRDNEKLISIQTFLNIIKLTSQVIEPSEKILLYATMLLIVTGFRSIELFLLTTDALVKREMVDPVTKRVIVRNGRPVYYLGIRYFGAKGAGHRIHWVEPLAVPLVEKIFTEVKVLTEEFRSHIRHLRKVKFQSYLPQSLDSFKEELLLVDDFYNHIINFNTLKKSKAELREATFSFFQRKKLYPKLEKQIRVNRIEKYYSKSDIDNFLKNLVPIKNYLVKFSFEGKSQNIPLENFLFIVQLGSTTYKRSLKHITTFNILNNSVLNKWLGGANTLNTSVFEWYGLTESNGEFSSMKTHIPRHNINTFLALTGLSETLQAMMMGRTDIKQNQHYQHLAVLELKKAARSIFLDTSNGIRSAENPTEDAVFADGELFFSDSLDLEQNLKRHFHTFDGPEDVGKFIKSVTDSDDPFGDAFLQDFKAGLNETSEENELKQAEGIELHAHLYPVLNGSCMRDIRKDGCPARLKCLSGSGCCNFVVTGRKGELEGLVKLRQSLESTVAQISKLAGNDPRYQRALSEQIQNLGNVTIALEKTINARRQLIPVNVFPGAPDLSCIQGEAEKKTLVDLFAAEQVKIEMQKVRDNSDE</sequence>
<accession>A0A486XH97</accession>
<evidence type="ECO:0008006" key="2">
    <source>
        <dbReference type="Google" id="ProtNLM"/>
    </source>
</evidence>
<protein>
    <recommendedName>
        <fullName evidence="2">Integrase</fullName>
    </recommendedName>
</protein>